<dbReference type="Proteomes" id="UP001600165">
    <property type="component" value="Unassembled WGS sequence"/>
</dbReference>
<dbReference type="Pfam" id="PF18734">
    <property type="entry name" value="HEPN_AbiU2"/>
    <property type="match status" value="1"/>
</dbReference>
<evidence type="ECO:0000313" key="3">
    <source>
        <dbReference type="Proteomes" id="UP001600165"/>
    </source>
</evidence>
<proteinExistence type="predicted"/>
<comment type="caution">
    <text evidence="2">The sequence shown here is derived from an EMBL/GenBank/DDBJ whole genome shotgun (WGS) entry which is preliminary data.</text>
</comment>
<dbReference type="RefSeq" id="WP_377968103.1">
    <property type="nucleotide sequence ID" value="NZ_JBHZOL010000111.1"/>
</dbReference>
<feature type="domain" description="HEPN AbiU2-like" evidence="1">
    <location>
        <begin position="53"/>
        <end position="198"/>
    </location>
</feature>
<protein>
    <recommendedName>
        <fullName evidence="1">HEPN AbiU2-like domain-containing protein</fullName>
    </recommendedName>
</protein>
<accession>A0ABW6IMF1</accession>
<dbReference type="InterPro" id="IPR040704">
    <property type="entry name" value="HEPN_AbiU2"/>
</dbReference>
<name>A0ABW6IMF1_9CYAN</name>
<organism evidence="2 3">
    <name type="scientific">Almyronema epifaneia S1</name>
    <dbReference type="NCBI Taxonomy" id="2991925"/>
    <lineage>
        <taxon>Bacteria</taxon>
        <taxon>Bacillati</taxon>
        <taxon>Cyanobacteriota</taxon>
        <taxon>Cyanophyceae</taxon>
        <taxon>Nodosilineales</taxon>
        <taxon>Nodosilineaceae</taxon>
        <taxon>Almyronema</taxon>
        <taxon>Almyronema epifaneia</taxon>
    </lineage>
</organism>
<reference evidence="2 3" key="1">
    <citation type="submission" date="2024-10" db="EMBL/GenBank/DDBJ databases">
        <authorList>
            <person name="Ratan Roy A."/>
            <person name="Morales Sandoval P.H."/>
            <person name="De Los Santos Villalobos S."/>
            <person name="Chakraborty S."/>
            <person name="Mukherjee J."/>
        </authorList>
    </citation>
    <scope>NUCLEOTIDE SEQUENCE [LARGE SCALE GENOMIC DNA]</scope>
    <source>
        <strain evidence="2 3">S1</strain>
    </source>
</reference>
<evidence type="ECO:0000313" key="2">
    <source>
        <dbReference type="EMBL" id="MFE4108474.1"/>
    </source>
</evidence>
<sequence length="243" mass="27591">MADNNASIEKLKKYIEIVEFNLARASIYLRMQREVEERSKQWISQSDRPINIFLIESGKAFGDAGILLLCKVYEQDSDSIGLKKLVNYLESNHRFLSLEINEIEAFRSQLAHDKSRLDKTQSNLVKKLILFRDKAIAHPGNDSLKREKKIIDTVKELNLAQSDNPLEDILNSFVAVSAEPYPNFPHALTWQEIDSLTDIANEIFLRYKSLIPASDSDVNAVSLKEGIESDLANLVSALEELLN</sequence>
<gene>
    <name evidence="2" type="ORF">ACFVKH_19515</name>
</gene>
<dbReference type="EMBL" id="JBHZOL010000111">
    <property type="protein sequence ID" value="MFE4108474.1"/>
    <property type="molecule type" value="Genomic_DNA"/>
</dbReference>
<evidence type="ECO:0000259" key="1">
    <source>
        <dbReference type="Pfam" id="PF18734"/>
    </source>
</evidence>
<keyword evidence="3" id="KW-1185">Reference proteome</keyword>